<dbReference type="SMART" id="SM00559">
    <property type="entry name" value="Ku78"/>
    <property type="match status" value="1"/>
</dbReference>
<evidence type="ECO:0000256" key="1">
    <source>
        <dbReference type="ARBA" id="ARBA00023125"/>
    </source>
</evidence>
<dbReference type="PIRSF" id="PIRSF006493">
    <property type="entry name" value="Prok_Ku"/>
    <property type="match status" value="1"/>
</dbReference>
<dbReference type="AlphaFoldDB" id="A0A6I5ZP06"/>
<dbReference type="PANTHER" id="PTHR41251:SF1">
    <property type="entry name" value="NON-HOMOLOGOUS END JOINING PROTEIN KU"/>
    <property type="match status" value="1"/>
</dbReference>
<dbReference type="PANTHER" id="PTHR41251">
    <property type="entry name" value="NON-HOMOLOGOUS END JOINING PROTEIN KU"/>
    <property type="match status" value="1"/>
</dbReference>
<accession>A0A6I5ZP06</accession>
<sequence>MPEWPGILLEDLEVRTVRPLWKGAISFGLVNVPVKLYKATESSDLKFNYLHAKCRTPIQYRKYCPFCQVEVPPEEIVRGYEYEKGKYVILREEDLEGIPQDATRNINILDFVDLEEIDPIYFDRAYYLVPGEMGQKAYALLRQAMETTGKIAIARVSLRTRESLAAVRVSGRALVMHTMFYPREVRTVEQLPELNYEVKIHENEAKMAVTLINNLAARFDPEKYTDAYRQALLEIIEAKVAGEEVVVPVQPAAGKVVDLMEALKASIELAKKEKAAGAGEEGRKPRRRRKTS</sequence>
<dbReference type="GO" id="GO:0003690">
    <property type="term" value="F:double-stranded DNA binding"/>
    <property type="evidence" value="ECO:0007669"/>
    <property type="project" value="UniProtKB-UniRule"/>
</dbReference>
<dbReference type="Proteomes" id="UP000425916">
    <property type="component" value="Chromosome"/>
</dbReference>
<evidence type="ECO:0000256" key="4">
    <source>
        <dbReference type="SAM" id="MobiDB-lite"/>
    </source>
</evidence>
<name>A0A6I5ZP06_9FIRM</name>
<dbReference type="CDD" id="cd00789">
    <property type="entry name" value="KU_like"/>
    <property type="match status" value="1"/>
</dbReference>
<reference evidence="6 7" key="1">
    <citation type="submission" date="2019-11" db="EMBL/GenBank/DDBJ databases">
        <title>Genome sequence of Moorella glycerini DSM11254.</title>
        <authorList>
            <person name="Poehlein A."/>
            <person name="Boeer T."/>
            <person name="Daniel R."/>
        </authorList>
    </citation>
    <scope>NUCLEOTIDE SEQUENCE [LARGE SCALE GENOMIC DNA]</scope>
    <source>
        <strain evidence="6 7">DSM 11254</strain>
    </source>
</reference>
<dbReference type="GO" id="GO:0006310">
    <property type="term" value="P:DNA recombination"/>
    <property type="evidence" value="ECO:0007669"/>
    <property type="project" value="UniProtKB-KW"/>
</dbReference>
<dbReference type="SUPFAM" id="SSF100939">
    <property type="entry name" value="SPOC domain-like"/>
    <property type="match status" value="1"/>
</dbReference>
<evidence type="ECO:0000256" key="2">
    <source>
        <dbReference type="ARBA" id="ARBA00023172"/>
    </source>
</evidence>
<dbReference type="EMBL" id="CP046244">
    <property type="protein sequence ID" value="QGP91319.1"/>
    <property type="molecule type" value="Genomic_DNA"/>
</dbReference>
<dbReference type="FunFam" id="2.40.290.10:FF:000004">
    <property type="entry name" value="Non-homologous end joining protein Ku"/>
    <property type="match status" value="1"/>
</dbReference>
<dbReference type="Pfam" id="PF02735">
    <property type="entry name" value="Ku"/>
    <property type="match status" value="1"/>
</dbReference>
<keyword evidence="3" id="KW-0227">DNA damage</keyword>
<keyword evidence="2 3" id="KW-0233">DNA recombination</keyword>
<keyword evidence="1 3" id="KW-0238">DNA-binding</keyword>
<organism evidence="6 7">
    <name type="scientific">Neomoorella glycerini</name>
    <dbReference type="NCBI Taxonomy" id="55779"/>
    <lineage>
        <taxon>Bacteria</taxon>
        <taxon>Bacillati</taxon>
        <taxon>Bacillota</taxon>
        <taxon>Clostridia</taxon>
        <taxon>Neomoorellales</taxon>
        <taxon>Neomoorellaceae</taxon>
        <taxon>Neomoorella</taxon>
    </lineage>
</organism>
<proteinExistence type="inferred from homology"/>
<comment type="function">
    <text evidence="3">With LigD forms a non-homologous end joining (NHEJ) DNA repair enzyme, which repairs dsDNA breaks with reduced fidelity. Binds linear dsDNA with 5'- and 3'- overhangs but not closed circular dsDNA nor ssDNA. Recruits and stimulates the ligase activity of LigD.</text>
</comment>
<comment type="similarity">
    <text evidence="3">Belongs to the prokaryotic Ku family.</text>
</comment>
<feature type="compositionally biased region" description="Basic and acidic residues" evidence="4">
    <location>
        <begin position="273"/>
        <end position="283"/>
    </location>
</feature>
<evidence type="ECO:0000313" key="7">
    <source>
        <dbReference type="Proteomes" id="UP000425916"/>
    </source>
</evidence>
<keyword evidence="7" id="KW-1185">Reference proteome</keyword>
<feature type="region of interest" description="Disordered" evidence="4">
    <location>
        <begin position="273"/>
        <end position="292"/>
    </location>
</feature>
<dbReference type="InterPro" id="IPR009187">
    <property type="entry name" value="Prok_Ku"/>
</dbReference>
<comment type="subunit">
    <text evidence="3">Homodimer. Interacts with LigD.</text>
</comment>
<keyword evidence="3" id="KW-0234">DNA repair</keyword>
<protein>
    <recommendedName>
        <fullName evidence="3">Non-homologous end joining protein Ku</fullName>
    </recommendedName>
</protein>
<dbReference type="HAMAP" id="MF_01875">
    <property type="entry name" value="Prokaryotic_Ku"/>
    <property type="match status" value="1"/>
</dbReference>
<evidence type="ECO:0000256" key="3">
    <source>
        <dbReference type="HAMAP-Rule" id="MF_01875"/>
    </source>
</evidence>
<feature type="domain" description="Ku" evidence="5">
    <location>
        <begin position="68"/>
        <end position="196"/>
    </location>
</feature>
<dbReference type="InterPro" id="IPR006164">
    <property type="entry name" value="DNA_bd_Ku70/Ku80"/>
</dbReference>
<dbReference type="Gene3D" id="2.40.290.10">
    <property type="match status" value="1"/>
</dbReference>
<dbReference type="InterPro" id="IPR016194">
    <property type="entry name" value="SPOC-like_C_dom_sf"/>
</dbReference>
<gene>
    <name evidence="3 6" type="primary">ku</name>
    <name evidence="6" type="ORF">MGLY_06500</name>
</gene>
<dbReference type="GO" id="GO:0006303">
    <property type="term" value="P:double-strand break repair via nonhomologous end joining"/>
    <property type="evidence" value="ECO:0007669"/>
    <property type="project" value="UniProtKB-UniRule"/>
</dbReference>
<evidence type="ECO:0000313" key="6">
    <source>
        <dbReference type="EMBL" id="QGP91319.1"/>
    </source>
</evidence>
<evidence type="ECO:0000259" key="5">
    <source>
        <dbReference type="SMART" id="SM00559"/>
    </source>
</evidence>
<dbReference type="NCBIfam" id="TIGR02772">
    <property type="entry name" value="Ku_bact"/>
    <property type="match status" value="1"/>
</dbReference>